<name>A0A841AIL9_9MICO</name>
<dbReference type="EMBL" id="JACHLZ010000001">
    <property type="protein sequence ID" value="MBB5832878.1"/>
    <property type="molecule type" value="Genomic_DNA"/>
</dbReference>
<gene>
    <name evidence="2" type="ORF">HNR70_002691</name>
</gene>
<reference evidence="2 3" key="1">
    <citation type="submission" date="2020-08" db="EMBL/GenBank/DDBJ databases">
        <title>Sequencing the genomes of 1000 actinobacteria strains.</title>
        <authorList>
            <person name="Klenk H.-P."/>
        </authorList>
    </citation>
    <scope>NUCLEOTIDE SEQUENCE [LARGE SCALE GENOMIC DNA]</scope>
    <source>
        <strain evidence="2 3">DSM 28796</strain>
    </source>
</reference>
<keyword evidence="3" id="KW-1185">Reference proteome</keyword>
<evidence type="ECO:0000313" key="2">
    <source>
        <dbReference type="EMBL" id="MBB5832878.1"/>
    </source>
</evidence>
<evidence type="ECO:0000259" key="1">
    <source>
        <dbReference type="Pfam" id="PF13020"/>
    </source>
</evidence>
<dbReference type="Proteomes" id="UP000588158">
    <property type="component" value="Unassembled WGS sequence"/>
</dbReference>
<proteinExistence type="predicted"/>
<protein>
    <recommendedName>
        <fullName evidence="1">Protein NO VEIN C-terminal domain-containing protein</fullName>
    </recommendedName>
</protein>
<dbReference type="AlphaFoldDB" id="A0A841AIL9"/>
<dbReference type="Pfam" id="PF13020">
    <property type="entry name" value="NOV_C"/>
    <property type="match status" value="1"/>
</dbReference>
<sequence length="287" mass="31869">MNQADLLKLSNHEIEARAIEAVIAYERAAGRMAVDLRSKKDALVDVESFDDTTGEKRLIEIKAFGGAGRGDFLWLEPNQVEAFETDPAAHLYLVTNVRSADPSAIRILDLAGDQLRERIEQKREKHYFEVPMPVALYDDLVASAASLPALVGTGFLLQILDGVIALHDRGYHRTRFAVTWAPDGLHVRLHVGRESEMPGDPLQVTTSDLILSTSLEDVQRTAREFAGVMIPAWWDRDQIADQLLAALPPMEPAGDDPEYRDHLRELYERHRAAGTLPLTDGEGGAWG</sequence>
<dbReference type="InterPro" id="IPR024975">
    <property type="entry name" value="NOV_C"/>
</dbReference>
<organism evidence="2 3">
    <name type="scientific">Brachybacterium aquaticum</name>
    <dbReference type="NCBI Taxonomy" id="1432564"/>
    <lineage>
        <taxon>Bacteria</taxon>
        <taxon>Bacillati</taxon>
        <taxon>Actinomycetota</taxon>
        <taxon>Actinomycetes</taxon>
        <taxon>Micrococcales</taxon>
        <taxon>Dermabacteraceae</taxon>
        <taxon>Brachybacterium</taxon>
    </lineage>
</organism>
<comment type="caution">
    <text evidence="2">The sequence shown here is derived from an EMBL/GenBank/DDBJ whole genome shotgun (WGS) entry which is preliminary data.</text>
</comment>
<dbReference type="RefSeq" id="WP_184326132.1">
    <property type="nucleotide sequence ID" value="NZ_JACHLZ010000001.1"/>
</dbReference>
<accession>A0A841AIL9</accession>
<feature type="domain" description="Protein NO VEIN C-terminal" evidence="1">
    <location>
        <begin position="14"/>
        <end position="100"/>
    </location>
</feature>
<evidence type="ECO:0000313" key="3">
    <source>
        <dbReference type="Proteomes" id="UP000588158"/>
    </source>
</evidence>